<keyword evidence="3" id="KW-1185">Reference proteome</keyword>
<reference evidence="2 3" key="1">
    <citation type="journal article" date="2020" name="BMC Genomics">
        <title>Intraspecific diversification of the crop wild relative Brassica cretica Lam. using demographic model selection.</title>
        <authorList>
            <person name="Kioukis A."/>
            <person name="Michalopoulou V.A."/>
            <person name="Briers L."/>
            <person name="Pirintsos S."/>
            <person name="Studholme D.J."/>
            <person name="Pavlidis P."/>
            <person name="Sarris P.F."/>
        </authorList>
    </citation>
    <scope>NUCLEOTIDE SEQUENCE [LARGE SCALE GENOMIC DNA]</scope>
    <source>
        <strain evidence="3">cv. PFS-1207/04</strain>
    </source>
</reference>
<feature type="region of interest" description="Disordered" evidence="1">
    <location>
        <begin position="1"/>
        <end position="59"/>
    </location>
</feature>
<accession>A0ABQ7EK04</accession>
<feature type="compositionally biased region" description="Basic residues" evidence="1">
    <location>
        <begin position="1"/>
        <end position="18"/>
    </location>
</feature>
<gene>
    <name evidence="2" type="ORF">DY000_02023792</name>
</gene>
<dbReference type="Proteomes" id="UP000266723">
    <property type="component" value="Unassembled WGS sequence"/>
</dbReference>
<evidence type="ECO:0000313" key="3">
    <source>
        <dbReference type="Proteomes" id="UP000266723"/>
    </source>
</evidence>
<organism evidence="2 3">
    <name type="scientific">Brassica cretica</name>
    <name type="common">Mustard</name>
    <dbReference type="NCBI Taxonomy" id="69181"/>
    <lineage>
        <taxon>Eukaryota</taxon>
        <taxon>Viridiplantae</taxon>
        <taxon>Streptophyta</taxon>
        <taxon>Embryophyta</taxon>
        <taxon>Tracheophyta</taxon>
        <taxon>Spermatophyta</taxon>
        <taxon>Magnoliopsida</taxon>
        <taxon>eudicotyledons</taxon>
        <taxon>Gunneridae</taxon>
        <taxon>Pentapetalae</taxon>
        <taxon>rosids</taxon>
        <taxon>malvids</taxon>
        <taxon>Brassicales</taxon>
        <taxon>Brassicaceae</taxon>
        <taxon>Brassiceae</taxon>
        <taxon>Brassica</taxon>
    </lineage>
</organism>
<sequence length="98" mass="11030">MHIKAHKKKQKSSQRWRKYLQPQEKDGSATSRVHAPSVTVTAGRLGAPGATRGGEGRDNGFHNHSLYQLSLNGNYTRCVFLHHPISHRTRVFSFGTHL</sequence>
<proteinExistence type="predicted"/>
<comment type="caution">
    <text evidence="2">The sequence shown here is derived from an EMBL/GenBank/DDBJ whole genome shotgun (WGS) entry which is preliminary data.</text>
</comment>
<protein>
    <submittedName>
        <fullName evidence="2">Uncharacterized protein</fullName>
    </submittedName>
</protein>
<evidence type="ECO:0000256" key="1">
    <source>
        <dbReference type="SAM" id="MobiDB-lite"/>
    </source>
</evidence>
<dbReference type="EMBL" id="QGKV02000299">
    <property type="protein sequence ID" value="KAF3597319.1"/>
    <property type="molecule type" value="Genomic_DNA"/>
</dbReference>
<name>A0ABQ7EK04_BRACR</name>
<evidence type="ECO:0000313" key="2">
    <source>
        <dbReference type="EMBL" id="KAF3597319.1"/>
    </source>
</evidence>